<comment type="caution">
    <text evidence="2">The sequence shown here is derived from an EMBL/GenBank/DDBJ whole genome shotgun (WGS) entry which is preliminary data.</text>
</comment>
<dbReference type="Gene3D" id="3.60.10.10">
    <property type="entry name" value="Endonuclease/exonuclease/phosphatase"/>
    <property type="match status" value="1"/>
</dbReference>
<reference evidence="2 3" key="1">
    <citation type="submission" date="2023-02" db="EMBL/GenBank/DDBJ databases">
        <title>LHISI_Scaffold_Assembly.</title>
        <authorList>
            <person name="Stuart O.P."/>
            <person name="Cleave R."/>
            <person name="Magrath M.J.L."/>
            <person name="Mikheyev A.S."/>
        </authorList>
    </citation>
    <scope>NUCLEOTIDE SEQUENCE [LARGE SCALE GENOMIC DNA]</scope>
    <source>
        <strain evidence="2">Daus_M_001</strain>
        <tissue evidence="2">Leg muscle</tissue>
    </source>
</reference>
<organism evidence="2 3">
    <name type="scientific">Dryococelus australis</name>
    <dbReference type="NCBI Taxonomy" id="614101"/>
    <lineage>
        <taxon>Eukaryota</taxon>
        <taxon>Metazoa</taxon>
        <taxon>Ecdysozoa</taxon>
        <taxon>Arthropoda</taxon>
        <taxon>Hexapoda</taxon>
        <taxon>Insecta</taxon>
        <taxon>Pterygota</taxon>
        <taxon>Neoptera</taxon>
        <taxon>Polyneoptera</taxon>
        <taxon>Phasmatodea</taxon>
        <taxon>Verophasmatodea</taxon>
        <taxon>Anareolatae</taxon>
        <taxon>Phasmatidae</taxon>
        <taxon>Eurycanthinae</taxon>
        <taxon>Dryococelus</taxon>
    </lineage>
</organism>
<gene>
    <name evidence="2" type="ORF">PR048_027006</name>
</gene>
<name>A0ABQ9GMZ0_9NEOP</name>
<dbReference type="InterPro" id="IPR036691">
    <property type="entry name" value="Endo/exonu/phosph_ase_sf"/>
</dbReference>
<dbReference type="EMBL" id="JARBHB010000011">
    <property type="protein sequence ID" value="KAJ8873370.1"/>
    <property type="molecule type" value="Genomic_DNA"/>
</dbReference>
<dbReference type="InterPro" id="IPR005135">
    <property type="entry name" value="Endo/exonuclease/phosphatase"/>
</dbReference>
<evidence type="ECO:0000313" key="3">
    <source>
        <dbReference type="Proteomes" id="UP001159363"/>
    </source>
</evidence>
<sequence>METIHQQNFCDSGVKLDILKKDMVPRMRKNKVIDIRELYIGFACCRVKDFIEPLHCYKCQSKCKCKEVCSIYAQEGHNHKVCKEKGQEQCANCRRENKEHLHRVDHRDYPAYTRAYEMEIVRWKDTQGRHLGEEEGKILEDISNEHHLVVQLMIGYHQIRLVSSYFQFFESMESHMESWDRILDKLHNKGTVTACDLNAKSTLWYSPVRDEKSTLVEQYITAQDLRDCNQAGQILTYVSPARETEIFIDVTLATSKANPVNTNHGTYFSRCPTSVLTLRGKLEMFYNLLVDKMEELLEEEDPQASAHRITTAIQIMCNSALRRVTSRTPCNMW</sequence>
<dbReference type="Proteomes" id="UP001159363">
    <property type="component" value="Chromosome 10"/>
</dbReference>
<evidence type="ECO:0000259" key="1">
    <source>
        <dbReference type="Pfam" id="PF14529"/>
    </source>
</evidence>
<dbReference type="SUPFAM" id="SSF56219">
    <property type="entry name" value="DNase I-like"/>
    <property type="match status" value="1"/>
</dbReference>
<feature type="domain" description="Endonuclease/exonuclease/phosphatase" evidence="1">
    <location>
        <begin position="160"/>
        <end position="260"/>
    </location>
</feature>
<keyword evidence="3" id="KW-1185">Reference proteome</keyword>
<evidence type="ECO:0000313" key="2">
    <source>
        <dbReference type="EMBL" id="KAJ8873370.1"/>
    </source>
</evidence>
<proteinExistence type="predicted"/>
<accession>A0ABQ9GMZ0</accession>
<dbReference type="Pfam" id="PF14529">
    <property type="entry name" value="Exo_endo_phos_2"/>
    <property type="match status" value="1"/>
</dbReference>
<protein>
    <recommendedName>
        <fullName evidence="1">Endonuclease/exonuclease/phosphatase domain-containing protein</fullName>
    </recommendedName>
</protein>